<dbReference type="InterPro" id="IPR049207">
    <property type="entry name" value="DUF4246_N"/>
</dbReference>
<dbReference type="OrthoDB" id="415532at2759"/>
<dbReference type="Proteomes" id="UP000000709">
    <property type="component" value="Unassembled WGS sequence"/>
</dbReference>
<evidence type="ECO:0000313" key="3">
    <source>
        <dbReference type="EMBL" id="EGW33612.1"/>
    </source>
</evidence>
<feature type="domain" description="DUF4246" evidence="2">
    <location>
        <begin position="14"/>
        <end position="72"/>
    </location>
</feature>
<dbReference type="Pfam" id="PF21666">
    <property type="entry name" value="DUF4246_N"/>
    <property type="match status" value="1"/>
</dbReference>
<dbReference type="RefSeq" id="XP_007375127.1">
    <property type="nucleotide sequence ID" value="XM_007375065.1"/>
</dbReference>
<dbReference type="EMBL" id="GL996501">
    <property type="protein sequence ID" value="EGW33612.1"/>
    <property type="molecule type" value="Genomic_DNA"/>
</dbReference>
<dbReference type="InterPro" id="IPR049192">
    <property type="entry name" value="DUF4246_C"/>
</dbReference>
<organism evidence="4">
    <name type="scientific">Spathaspora passalidarum (strain NRRL Y-27907 / 11-Y1)</name>
    <dbReference type="NCBI Taxonomy" id="619300"/>
    <lineage>
        <taxon>Eukaryota</taxon>
        <taxon>Fungi</taxon>
        <taxon>Dikarya</taxon>
        <taxon>Ascomycota</taxon>
        <taxon>Saccharomycotina</taxon>
        <taxon>Pichiomycetes</taxon>
        <taxon>Debaryomycetaceae</taxon>
        <taxon>Spathaspora</taxon>
    </lineage>
</organism>
<evidence type="ECO:0000259" key="1">
    <source>
        <dbReference type="Pfam" id="PF14033"/>
    </source>
</evidence>
<dbReference type="GeneID" id="18869996"/>
<accession>G3AKK7</accession>
<sequence length="558" mass="65422">MEQQRRERARLDALQVGSPFPHPWWTAFALVGPSPRCLDEWLIIEISSSIRAKPEWKRKYKDNAIVSKWKSEIKEQCKDKTNYIDEVIEYVIKELEWYEEIESRFMGTSGFEVGFNEYISTSDTTITTEMKEKLKKEVSLLVESFGDDLDYHPGSDDKVLDLVHPSLFPLQYDITPIINNNNNVEIVKFTEKVQYAKKAVEGYGVSQRFQWLPALMKLEDGRFSFKSYINNLHPINHKDLYGSIENIFNSILPGLNYTLTRYASKEYLRVQVPVGSAAYSEDYHRQINEMYDRLVGDDAESGLEEKLEEFESDKSAYVLDIKPRWEERPEFDKVIDLKTFENVKVVVKLANIELTPERPSYSGGSWHVEGTINEDIIATVLYYYDMENITESKLSFRTAFEDPGYEQGDAFYNMYFYGLQDEDVMVRNIGSVEAKENRVVVFPNMYQHHVDAFELKDKTKPGYRKILCFFITDPYNSNVVSTEKVPPQQKEWWNDEELNYLYPGNTKQDILQLKLDSMWPLTMEHAKTARRELMTERSAYHDEDDEVAFQRHFSLCEH</sequence>
<dbReference type="InParanoid" id="G3AKK7"/>
<protein>
    <submittedName>
        <fullName evidence="3">Uncharacterized protein</fullName>
    </submittedName>
</protein>
<feature type="domain" description="DUF4246" evidence="1">
    <location>
        <begin position="86"/>
        <end position="496"/>
    </location>
</feature>
<dbReference type="eggNOG" id="ENOG502QQIE">
    <property type="taxonomic scope" value="Eukaryota"/>
</dbReference>
<name>G3AKK7_SPAPN</name>
<reference evidence="3 4" key="1">
    <citation type="journal article" date="2011" name="Proc. Natl. Acad. Sci. U.S.A.">
        <title>Comparative genomics of xylose-fermenting fungi for enhanced biofuel production.</title>
        <authorList>
            <person name="Wohlbach D.J."/>
            <person name="Kuo A."/>
            <person name="Sato T.K."/>
            <person name="Potts K.M."/>
            <person name="Salamov A.A."/>
            <person name="LaButti K.M."/>
            <person name="Sun H."/>
            <person name="Clum A."/>
            <person name="Pangilinan J.L."/>
            <person name="Lindquist E.A."/>
            <person name="Lucas S."/>
            <person name="Lapidus A."/>
            <person name="Jin M."/>
            <person name="Gunawan C."/>
            <person name="Balan V."/>
            <person name="Dale B.E."/>
            <person name="Jeffries T.W."/>
            <person name="Zinkel R."/>
            <person name="Barry K.W."/>
            <person name="Grigoriev I.V."/>
            <person name="Gasch A.P."/>
        </authorList>
    </citation>
    <scope>NUCLEOTIDE SEQUENCE [LARGE SCALE GENOMIC DNA]</scope>
    <source>
        <strain evidence="4">NRRL Y-27907 / 11-Y1</strain>
    </source>
</reference>
<dbReference type="HOGENOM" id="CLU_012066_3_2_1"/>
<dbReference type="AlphaFoldDB" id="G3AKK7"/>
<gene>
    <name evidence="3" type="ORF">SPAPADRAFT_136773</name>
</gene>
<dbReference type="STRING" id="619300.G3AKK7"/>
<evidence type="ECO:0000313" key="4">
    <source>
        <dbReference type="Proteomes" id="UP000000709"/>
    </source>
</evidence>
<proteinExistence type="predicted"/>
<dbReference type="KEGG" id="spaa:SPAPADRAFT_136773"/>
<dbReference type="PANTHER" id="PTHR33119">
    <property type="entry name" value="IFI3P"/>
    <property type="match status" value="1"/>
</dbReference>
<dbReference type="InterPro" id="IPR025340">
    <property type="entry name" value="DUF4246"/>
</dbReference>
<evidence type="ECO:0000259" key="2">
    <source>
        <dbReference type="Pfam" id="PF21666"/>
    </source>
</evidence>
<dbReference type="PANTHER" id="PTHR33119:SF1">
    <property type="entry name" value="FE2OG DIOXYGENASE DOMAIN-CONTAINING PROTEIN"/>
    <property type="match status" value="1"/>
</dbReference>
<dbReference type="Pfam" id="PF14033">
    <property type="entry name" value="DUF4246"/>
    <property type="match status" value="1"/>
</dbReference>
<keyword evidence="4" id="KW-1185">Reference proteome</keyword>
<dbReference type="OMA" id="GYDWEPS"/>